<organism evidence="1 2">
    <name type="scientific">Oryza glaberrima</name>
    <name type="common">African rice</name>
    <dbReference type="NCBI Taxonomy" id="4538"/>
    <lineage>
        <taxon>Eukaryota</taxon>
        <taxon>Viridiplantae</taxon>
        <taxon>Streptophyta</taxon>
        <taxon>Embryophyta</taxon>
        <taxon>Tracheophyta</taxon>
        <taxon>Spermatophyta</taxon>
        <taxon>Magnoliopsida</taxon>
        <taxon>Liliopsida</taxon>
        <taxon>Poales</taxon>
        <taxon>Poaceae</taxon>
        <taxon>BOP clade</taxon>
        <taxon>Oryzoideae</taxon>
        <taxon>Oryzeae</taxon>
        <taxon>Oryzinae</taxon>
        <taxon>Oryza</taxon>
    </lineage>
</organism>
<reference evidence="1" key="1">
    <citation type="submission" date="2015-06" db="UniProtKB">
        <authorList>
            <consortium name="EnsemblPlants"/>
        </authorList>
    </citation>
    <scope>IDENTIFICATION</scope>
</reference>
<dbReference type="HOGENOM" id="CLU_2726335_0_0_1"/>
<evidence type="ECO:0000313" key="2">
    <source>
        <dbReference type="Proteomes" id="UP000007306"/>
    </source>
</evidence>
<sequence length="72" mass="8118">MPLVYAISGKRKKTMLQGKENYAWVGDLSLEANPVITVALVEQLEALWTAVCDVQLDEEELDQISWKFTPHG</sequence>
<reference evidence="2" key="2">
    <citation type="submission" date="2018-04" db="EMBL/GenBank/DDBJ databases">
        <title>OglaRS2 (Oryza glaberrima Reference Sequence Version 2).</title>
        <authorList>
            <person name="Zhang J."/>
            <person name="Kudrna D."/>
            <person name="Lee S."/>
            <person name="Talag J."/>
            <person name="Rajasekar S."/>
            <person name="Wing R.A."/>
        </authorList>
    </citation>
    <scope>NUCLEOTIDE SEQUENCE [LARGE SCALE GENOMIC DNA]</scope>
    <source>
        <strain evidence="2">cv. IRGC 96717</strain>
    </source>
</reference>
<dbReference type="Proteomes" id="UP000007306">
    <property type="component" value="Unassembled WGS sequence"/>
</dbReference>
<proteinExistence type="predicted"/>
<protein>
    <submittedName>
        <fullName evidence="1">Uncharacterized protein</fullName>
    </submittedName>
</protein>
<dbReference type="AlphaFoldDB" id="I1NW32"/>
<dbReference type="EnsemblPlants" id="ORGLA01G0407200.1">
    <property type="protein sequence ID" value="ORGLA01G0407200.1"/>
    <property type="gene ID" value="ORGLA01G0407200"/>
</dbReference>
<accession>I1NW32</accession>
<dbReference type="Gramene" id="ORGLA01G0407200.1">
    <property type="protein sequence ID" value="ORGLA01G0407200.1"/>
    <property type="gene ID" value="ORGLA01G0407200"/>
</dbReference>
<evidence type="ECO:0000313" key="1">
    <source>
        <dbReference type="EnsemblPlants" id="ORGLA01G0407200.1"/>
    </source>
</evidence>
<name>I1NW32_ORYGL</name>
<keyword evidence="2" id="KW-1185">Reference proteome</keyword>